<dbReference type="AlphaFoldDB" id="A0A0Q9WDL5"/>
<dbReference type="InParanoid" id="A0A0Q9WDL5"/>
<evidence type="ECO:0000313" key="4">
    <source>
        <dbReference type="Proteomes" id="UP000008792"/>
    </source>
</evidence>
<accession>A0A0Q9WDL5</accession>
<dbReference type="FunCoup" id="A0A0Q9WDL5">
    <property type="interactions" value="1574"/>
</dbReference>
<feature type="compositionally biased region" description="Basic and acidic residues" evidence="1">
    <location>
        <begin position="316"/>
        <end position="326"/>
    </location>
</feature>
<reference evidence="3 4" key="1">
    <citation type="journal article" date="2007" name="Nature">
        <title>Evolution of genes and genomes on the Drosophila phylogeny.</title>
        <authorList>
            <consortium name="Drosophila 12 Genomes Consortium"/>
            <person name="Clark A.G."/>
            <person name="Eisen M.B."/>
            <person name="Smith D.R."/>
            <person name="Bergman C.M."/>
            <person name="Oliver B."/>
            <person name="Markow T.A."/>
            <person name="Kaufman T.C."/>
            <person name="Kellis M."/>
            <person name="Gelbart W."/>
            <person name="Iyer V.N."/>
            <person name="Pollard D.A."/>
            <person name="Sackton T.B."/>
            <person name="Larracuente A.M."/>
            <person name="Singh N.D."/>
            <person name="Abad J.P."/>
            <person name="Abt D.N."/>
            <person name="Adryan B."/>
            <person name="Aguade M."/>
            <person name="Akashi H."/>
            <person name="Anderson W.W."/>
            <person name="Aquadro C.F."/>
            <person name="Ardell D.H."/>
            <person name="Arguello R."/>
            <person name="Artieri C.G."/>
            <person name="Barbash D.A."/>
            <person name="Barker D."/>
            <person name="Barsanti P."/>
            <person name="Batterham P."/>
            <person name="Batzoglou S."/>
            <person name="Begun D."/>
            <person name="Bhutkar A."/>
            <person name="Blanco E."/>
            <person name="Bosak S.A."/>
            <person name="Bradley R.K."/>
            <person name="Brand A.D."/>
            <person name="Brent M.R."/>
            <person name="Brooks A.N."/>
            <person name="Brown R.H."/>
            <person name="Butlin R.K."/>
            <person name="Caggese C."/>
            <person name="Calvi B.R."/>
            <person name="Bernardo de Carvalho A."/>
            <person name="Caspi A."/>
            <person name="Castrezana S."/>
            <person name="Celniker S.E."/>
            <person name="Chang J.L."/>
            <person name="Chapple C."/>
            <person name="Chatterji S."/>
            <person name="Chinwalla A."/>
            <person name="Civetta A."/>
            <person name="Clifton S.W."/>
            <person name="Comeron J.M."/>
            <person name="Costello J.C."/>
            <person name="Coyne J.A."/>
            <person name="Daub J."/>
            <person name="David R.G."/>
            <person name="Delcher A.L."/>
            <person name="Delehaunty K."/>
            <person name="Do C.B."/>
            <person name="Ebling H."/>
            <person name="Edwards K."/>
            <person name="Eickbush T."/>
            <person name="Evans J.D."/>
            <person name="Filipski A."/>
            <person name="Findeiss S."/>
            <person name="Freyhult E."/>
            <person name="Fulton L."/>
            <person name="Fulton R."/>
            <person name="Garcia A.C."/>
            <person name="Gardiner A."/>
            <person name="Garfield D.A."/>
            <person name="Garvin B.E."/>
            <person name="Gibson G."/>
            <person name="Gilbert D."/>
            <person name="Gnerre S."/>
            <person name="Godfrey J."/>
            <person name="Good R."/>
            <person name="Gotea V."/>
            <person name="Gravely B."/>
            <person name="Greenberg A.J."/>
            <person name="Griffiths-Jones S."/>
            <person name="Gross S."/>
            <person name="Guigo R."/>
            <person name="Gustafson E.A."/>
            <person name="Haerty W."/>
            <person name="Hahn M.W."/>
            <person name="Halligan D.L."/>
            <person name="Halpern A.L."/>
            <person name="Halter G.M."/>
            <person name="Han M.V."/>
            <person name="Heger A."/>
            <person name="Hillier L."/>
            <person name="Hinrichs A.S."/>
            <person name="Holmes I."/>
            <person name="Hoskins R.A."/>
            <person name="Hubisz M.J."/>
            <person name="Hultmark D."/>
            <person name="Huntley M.A."/>
            <person name="Jaffe D.B."/>
            <person name="Jagadeeshan S."/>
            <person name="Jeck W.R."/>
            <person name="Johnson J."/>
            <person name="Jones C.D."/>
            <person name="Jordan W.C."/>
            <person name="Karpen G.H."/>
            <person name="Kataoka E."/>
            <person name="Keightley P.D."/>
            <person name="Kheradpour P."/>
            <person name="Kirkness E.F."/>
            <person name="Koerich L.B."/>
            <person name="Kristiansen K."/>
            <person name="Kudrna D."/>
            <person name="Kulathinal R.J."/>
            <person name="Kumar S."/>
            <person name="Kwok R."/>
            <person name="Lander E."/>
            <person name="Langley C.H."/>
            <person name="Lapoint R."/>
            <person name="Lazzaro B.P."/>
            <person name="Lee S.J."/>
            <person name="Levesque L."/>
            <person name="Li R."/>
            <person name="Lin C.F."/>
            <person name="Lin M.F."/>
            <person name="Lindblad-Toh K."/>
            <person name="Llopart A."/>
            <person name="Long M."/>
            <person name="Low L."/>
            <person name="Lozovsky E."/>
            <person name="Lu J."/>
            <person name="Luo M."/>
            <person name="Machado C.A."/>
            <person name="Makalowski W."/>
            <person name="Marzo M."/>
            <person name="Matsuda M."/>
            <person name="Matzkin L."/>
            <person name="McAllister B."/>
            <person name="McBride C.S."/>
            <person name="McKernan B."/>
            <person name="McKernan K."/>
            <person name="Mendez-Lago M."/>
            <person name="Minx P."/>
            <person name="Mollenhauer M.U."/>
            <person name="Montooth K."/>
            <person name="Mount S.M."/>
            <person name="Mu X."/>
            <person name="Myers E."/>
            <person name="Negre B."/>
            <person name="Newfeld S."/>
            <person name="Nielsen R."/>
            <person name="Noor M.A."/>
            <person name="O'Grady P."/>
            <person name="Pachter L."/>
            <person name="Papaceit M."/>
            <person name="Parisi M.J."/>
            <person name="Parisi M."/>
            <person name="Parts L."/>
            <person name="Pedersen J.S."/>
            <person name="Pesole G."/>
            <person name="Phillippy A.M."/>
            <person name="Ponting C.P."/>
            <person name="Pop M."/>
            <person name="Porcelli D."/>
            <person name="Powell J.R."/>
            <person name="Prohaska S."/>
            <person name="Pruitt K."/>
            <person name="Puig M."/>
            <person name="Quesneville H."/>
            <person name="Ram K.R."/>
            <person name="Rand D."/>
            <person name="Rasmussen M.D."/>
            <person name="Reed L.K."/>
            <person name="Reenan R."/>
            <person name="Reily A."/>
            <person name="Remington K.A."/>
            <person name="Rieger T.T."/>
            <person name="Ritchie M.G."/>
            <person name="Robin C."/>
            <person name="Rogers Y.H."/>
            <person name="Rohde C."/>
            <person name="Rozas J."/>
            <person name="Rubenfield M.J."/>
            <person name="Ruiz A."/>
            <person name="Russo S."/>
            <person name="Salzberg S.L."/>
            <person name="Sanchez-Gracia A."/>
            <person name="Saranga D.J."/>
            <person name="Sato H."/>
            <person name="Schaeffer S.W."/>
            <person name="Schatz M.C."/>
            <person name="Schlenke T."/>
            <person name="Schwartz R."/>
            <person name="Segarra C."/>
            <person name="Singh R.S."/>
            <person name="Sirot L."/>
            <person name="Sirota M."/>
            <person name="Sisneros N.B."/>
            <person name="Smith C.D."/>
            <person name="Smith T.F."/>
            <person name="Spieth J."/>
            <person name="Stage D.E."/>
            <person name="Stark A."/>
            <person name="Stephan W."/>
            <person name="Strausberg R.L."/>
            <person name="Strempel S."/>
            <person name="Sturgill D."/>
            <person name="Sutton G."/>
            <person name="Sutton G.G."/>
            <person name="Tao W."/>
            <person name="Teichmann S."/>
            <person name="Tobari Y.N."/>
            <person name="Tomimura Y."/>
            <person name="Tsolas J.M."/>
            <person name="Valente V.L."/>
            <person name="Venter E."/>
            <person name="Venter J.C."/>
            <person name="Vicario S."/>
            <person name="Vieira F.G."/>
            <person name="Vilella A.J."/>
            <person name="Villasante A."/>
            <person name="Walenz B."/>
            <person name="Wang J."/>
            <person name="Wasserman M."/>
            <person name="Watts T."/>
            <person name="Wilson D."/>
            <person name="Wilson R.K."/>
            <person name="Wing R.A."/>
            <person name="Wolfner M.F."/>
            <person name="Wong A."/>
            <person name="Wong G.K."/>
            <person name="Wu C.I."/>
            <person name="Wu G."/>
            <person name="Yamamoto D."/>
            <person name="Yang H.P."/>
            <person name="Yang S.P."/>
            <person name="Yorke J.A."/>
            <person name="Yoshida K."/>
            <person name="Zdobnov E."/>
            <person name="Zhang P."/>
            <person name="Zhang Y."/>
            <person name="Zimin A.V."/>
            <person name="Baldwin J."/>
            <person name="Abdouelleil A."/>
            <person name="Abdulkadir J."/>
            <person name="Abebe A."/>
            <person name="Abera B."/>
            <person name="Abreu J."/>
            <person name="Acer S.C."/>
            <person name="Aftuck L."/>
            <person name="Alexander A."/>
            <person name="An P."/>
            <person name="Anderson E."/>
            <person name="Anderson S."/>
            <person name="Arachi H."/>
            <person name="Azer M."/>
            <person name="Bachantsang P."/>
            <person name="Barry A."/>
            <person name="Bayul T."/>
            <person name="Berlin A."/>
            <person name="Bessette D."/>
            <person name="Bloom T."/>
            <person name="Blye J."/>
            <person name="Boguslavskiy L."/>
            <person name="Bonnet C."/>
            <person name="Boukhgalter B."/>
            <person name="Bourzgui I."/>
            <person name="Brown A."/>
            <person name="Cahill P."/>
            <person name="Channer S."/>
            <person name="Cheshatsang Y."/>
            <person name="Chuda L."/>
            <person name="Citroen M."/>
            <person name="Collymore A."/>
            <person name="Cooke P."/>
            <person name="Costello M."/>
            <person name="D'Aco K."/>
            <person name="Daza R."/>
            <person name="De Haan G."/>
            <person name="DeGray S."/>
            <person name="DeMaso C."/>
            <person name="Dhargay N."/>
            <person name="Dooley K."/>
            <person name="Dooley E."/>
            <person name="Doricent M."/>
            <person name="Dorje P."/>
            <person name="Dorjee K."/>
            <person name="Dupes A."/>
            <person name="Elong R."/>
            <person name="Falk J."/>
            <person name="Farina A."/>
            <person name="Faro S."/>
            <person name="Ferguson D."/>
            <person name="Fisher S."/>
            <person name="Foley C.D."/>
            <person name="Franke A."/>
            <person name="Friedrich D."/>
            <person name="Gadbois L."/>
            <person name="Gearin G."/>
            <person name="Gearin C.R."/>
            <person name="Giannoukos G."/>
            <person name="Goode T."/>
            <person name="Graham J."/>
            <person name="Grandbois E."/>
            <person name="Grewal S."/>
            <person name="Gyaltsen K."/>
            <person name="Hafez N."/>
            <person name="Hagos B."/>
            <person name="Hall J."/>
            <person name="Henson C."/>
            <person name="Hollinger A."/>
            <person name="Honan T."/>
            <person name="Huard M.D."/>
            <person name="Hughes L."/>
            <person name="Hurhula B."/>
            <person name="Husby M.E."/>
            <person name="Kamat A."/>
            <person name="Kanga B."/>
            <person name="Kashin S."/>
            <person name="Khazanovich D."/>
            <person name="Kisner P."/>
            <person name="Lance K."/>
            <person name="Lara M."/>
            <person name="Lee W."/>
            <person name="Lennon N."/>
            <person name="Letendre F."/>
            <person name="LeVine R."/>
            <person name="Lipovsky A."/>
            <person name="Liu X."/>
            <person name="Liu J."/>
            <person name="Liu S."/>
            <person name="Lokyitsang T."/>
            <person name="Lokyitsang Y."/>
            <person name="Lubonja R."/>
            <person name="Lui A."/>
            <person name="MacDonald P."/>
            <person name="Magnisalis V."/>
            <person name="Maru K."/>
            <person name="Matthews C."/>
            <person name="McCusker W."/>
            <person name="McDonough S."/>
            <person name="Mehta T."/>
            <person name="Meldrim J."/>
            <person name="Meneus L."/>
            <person name="Mihai O."/>
            <person name="Mihalev A."/>
            <person name="Mihova T."/>
            <person name="Mittelman R."/>
            <person name="Mlenga V."/>
            <person name="Montmayeur A."/>
            <person name="Mulrain L."/>
            <person name="Navidi A."/>
            <person name="Naylor J."/>
            <person name="Negash T."/>
            <person name="Nguyen T."/>
            <person name="Nguyen N."/>
            <person name="Nicol R."/>
            <person name="Norbu C."/>
            <person name="Norbu N."/>
            <person name="Novod N."/>
            <person name="O'Neill B."/>
            <person name="Osman S."/>
            <person name="Markiewicz E."/>
            <person name="Oyono O.L."/>
            <person name="Patti C."/>
            <person name="Phunkhang P."/>
            <person name="Pierre F."/>
            <person name="Priest M."/>
            <person name="Raghuraman S."/>
            <person name="Rege F."/>
            <person name="Reyes R."/>
            <person name="Rise C."/>
            <person name="Rogov P."/>
            <person name="Ross K."/>
            <person name="Ryan E."/>
            <person name="Settipalli S."/>
            <person name="Shea T."/>
            <person name="Sherpa N."/>
            <person name="Shi L."/>
            <person name="Shih D."/>
            <person name="Sparrow T."/>
            <person name="Spaulding J."/>
            <person name="Stalker J."/>
            <person name="Stange-Thomann N."/>
            <person name="Stavropoulos S."/>
            <person name="Stone C."/>
            <person name="Strader C."/>
            <person name="Tesfaye S."/>
            <person name="Thomson T."/>
            <person name="Thoulutsang Y."/>
            <person name="Thoulutsang D."/>
            <person name="Topham K."/>
            <person name="Topping I."/>
            <person name="Tsamla T."/>
            <person name="Vassiliev H."/>
            <person name="Vo A."/>
            <person name="Wangchuk T."/>
            <person name="Wangdi T."/>
            <person name="Weiand M."/>
            <person name="Wilkinson J."/>
            <person name="Wilson A."/>
            <person name="Yadav S."/>
            <person name="Young G."/>
            <person name="Yu Q."/>
            <person name="Zembek L."/>
            <person name="Zhong D."/>
            <person name="Zimmer A."/>
            <person name="Zwirko Z."/>
            <person name="Jaffe D.B."/>
            <person name="Alvarez P."/>
            <person name="Brockman W."/>
            <person name="Butler J."/>
            <person name="Chin C."/>
            <person name="Gnerre S."/>
            <person name="Grabherr M."/>
            <person name="Kleber M."/>
            <person name="Mauceli E."/>
            <person name="MacCallum I."/>
        </authorList>
    </citation>
    <scope>NUCLEOTIDE SEQUENCE [LARGE SCALE GENOMIC DNA]</scope>
    <source>
        <strain evidence="4">Tucson 15010-1051.87</strain>
    </source>
</reference>
<name>A0A0Q9WDL5_DROVI</name>
<dbReference type="SMART" id="SM01233">
    <property type="entry name" value="HABP4_PAI-RBP1"/>
    <property type="match status" value="1"/>
</dbReference>
<evidence type="ECO:0000313" key="3">
    <source>
        <dbReference type="EMBL" id="KRF82696.1"/>
    </source>
</evidence>
<gene>
    <name evidence="3" type="primary">Dvir\GJ23598</name>
    <name evidence="3" type="ORF">Dvir_GJ23598</name>
</gene>
<dbReference type="PANTHER" id="PTHR12299">
    <property type="entry name" value="HYALURONIC ACID-BINDING PROTEIN 4"/>
    <property type="match status" value="1"/>
</dbReference>
<feature type="domain" description="Hyaluronan/mRNA-binding protein" evidence="2">
    <location>
        <begin position="137"/>
        <end position="235"/>
    </location>
</feature>
<evidence type="ECO:0000256" key="1">
    <source>
        <dbReference type="SAM" id="MobiDB-lite"/>
    </source>
</evidence>
<dbReference type="InterPro" id="IPR039764">
    <property type="entry name" value="HABP4/SERBP1-like"/>
</dbReference>
<dbReference type="Pfam" id="PF04774">
    <property type="entry name" value="HABP4_PAI-RBP1"/>
    <property type="match status" value="1"/>
</dbReference>
<protein>
    <submittedName>
        <fullName evidence="3">Uncharacterized protein, isoform B</fullName>
    </submittedName>
</protein>
<feature type="compositionally biased region" description="Basic and acidic residues" evidence="1">
    <location>
        <begin position="119"/>
        <end position="161"/>
    </location>
</feature>
<sequence length="344" mass="39027">MDCKMENSGNNRYELLFMDDDAVAAPISLECNEAGKKKTDHIAKQNINKNEKENKLNILNKNNSHSKVANVNTVSKPNGVRSTSNAVKETRPRNNIRNNGLETNHSNAPEYNSELPQRQIKDRDSKAPRYRTNEKLGKREFDRQSGSDKTGIKSIDKRDGAGAHNWGSAKQDIEDLKTGAVAPITEKEDSANEQCNDLINNLEEDESKQMTLDEWKALKDQRAKPNYNLRKAGEGVDNSEWKKMTVLSKKKGLDIEDELEYDPSMYPQRVGRLQRIVDIQFNFNDARKSGFRKGPRAPPRGDHRQETLSSNVLEKTASHKFGEKHRSGSKTFKVNDELQFPTLS</sequence>
<dbReference type="GO" id="GO:0005737">
    <property type="term" value="C:cytoplasm"/>
    <property type="evidence" value="ECO:0007669"/>
    <property type="project" value="TreeGrafter"/>
</dbReference>
<dbReference type="GO" id="GO:0003723">
    <property type="term" value="F:RNA binding"/>
    <property type="evidence" value="ECO:0007669"/>
    <property type="project" value="InterPro"/>
</dbReference>
<proteinExistence type="predicted"/>
<dbReference type="STRING" id="7244.A0A0Q9WDL5"/>
<dbReference type="Proteomes" id="UP000008792">
    <property type="component" value="Unassembled WGS sequence"/>
</dbReference>
<feature type="compositionally biased region" description="Polar residues" evidence="1">
    <location>
        <begin position="74"/>
        <end position="116"/>
    </location>
</feature>
<organism evidence="3 4">
    <name type="scientific">Drosophila virilis</name>
    <name type="common">Fruit fly</name>
    <dbReference type="NCBI Taxonomy" id="7244"/>
    <lineage>
        <taxon>Eukaryota</taxon>
        <taxon>Metazoa</taxon>
        <taxon>Ecdysozoa</taxon>
        <taxon>Arthropoda</taxon>
        <taxon>Hexapoda</taxon>
        <taxon>Insecta</taxon>
        <taxon>Pterygota</taxon>
        <taxon>Neoptera</taxon>
        <taxon>Endopterygota</taxon>
        <taxon>Diptera</taxon>
        <taxon>Brachycera</taxon>
        <taxon>Muscomorpha</taxon>
        <taxon>Ephydroidea</taxon>
        <taxon>Drosophilidae</taxon>
        <taxon>Drosophila</taxon>
    </lineage>
</organism>
<dbReference type="InterPro" id="IPR006861">
    <property type="entry name" value="HABP4_PAIRBP1-bd"/>
</dbReference>
<dbReference type="GO" id="GO:0005634">
    <property type="term" value="C:nucleus"/>
    <property type="evidence" value="ECO:0007669"/>
    <property type="project" value="TreeGrafter"/>
</dbReference>
<dbReference type="Gene3D" id="6.10.140.1040">
    <property type="match status" value="1"/>
</dbReference>
<feature type="region of interest" description="Disordered" evidence="1">
    <location>
        <begin position="74"/>
        <end position="166"/>
    </location>
</feature>
<keyword evidence="4" id="KW-1185">Reference proteome</keyword>
<dbReference type="EMBL" id="CH940650">
    <property type="protein sequence ID" value="KRF82696.1"/>
    <property type="molecule type" value="Genomic_DNA"/>
</dbReference>
<evidence type="ECO:0000259" key="2">
    <source>
        <dbReference type="SMART" id="SM01233"/>
    </source>
</evidence>
<feature type="region of interest" description="Disordered" evidence="1">
    <location>
        <begin position="287"/>
        <end position="344"/>
    </location>
</feature>
<dbReference type="PANTHER" id="PTHR12299:SF17">
    <property type="entry name" value="AT19571P-RELATED"/>
    <property type="match status" value="1"/>
</dbReference>
<dbReference type="OrthoDB" id="6022699at2759"/>